<keyword evidence="3" id="KW-0540">Nuclease</keyword>
<dbReference type="InterPro" id="IPR004843">
    <property type="entry name" value="Calcineurin-like_PHP"/>
</dbReference>
<protein>
    <submittedName>
        <fullName evidence="3">DNA repair exonuclease</fullName>
    </submittedName>
</protein>
<dbReference type="STRING" id="1742358.GCA_001439605_01046"/>
<reference evidence="3 4" key="1">
    <citation type="submission" date="2019-03" db="EMBL/GenBank/DDBJ databases">
        <authorList>
            <person name="Jensen L."/>
            <person name="Storgaard J."/>
            <person name="Sulaj E."/>
            <person name="Schramm A."/>
            <person name="Marshall I.P.G."/>
        </authorList>
    </citation>
    <scope>NUCLEOTIDE SEQUENCE [LARGE SCALE GENOMIC DNA]</scope>
    <source>
        <strain evidence="3 4">2017H2G3</strain>
    </source>
</reference>
<evidence type="ECO:0000313" key="4">
    <source>
        <dbReference type="Proteomes" id="UP000293846"/>
    </source>
</evidence>
<evidence type="ECO:0000256" key="1">
    <source>
        <dbReference type="ARBA" id="ARBA00022801"/>
    </source>
</evidence>
<dbReference type="InterPro" id="IPR050535">
    <property type="entry name" value="DNA_Repair-Maintenance_Comp"/>
</dbReference>
<dbReference type="CDD" id="cd00840">
    <property type="entry name" value="MPP_Mre11_N"/>
    <property type="match status" value="1"/>
</dbReference>
<accession>A0A4R1B3W2</accession>
<dbReference type="PANTHER" id="PTHR30337:SF7">
    <property type="entry name" value="PHOSPHOESTERASE"/>
    <property type="match status" value="1"/>
</dbReference>
<dbReference type="Proteomes" id="UP000293846">
    <property type="component" value="Unassembled WGS sequence"/>
</dbReference>
<sequence>MKRLTFIHAADLHLDSPMVGLKSLPEQIFKRLQESTFEAFGKIVDSAILHNVDFVIIAGDLFDGEDRSIRAQTRFIKEMKRLEEKHIPVFAVHGNHDRMEGNWTHLPMPENVYIFPHDVTAKTFTNHIGTSVNLYGFSYPKRHVYERMIQRYEKKDNADFHIGILHGQLEGNSDHGTYAPFTLKELLDKGFDYWALGHIHKRNQVNLQPPVIYPGNIQGRNRKELGAKGCYLVQLTDGEAEMTFIESSTVNWRELTIDAAALPSFHEIYAACKKTVDQYRLDHKGIILSLTLENVDIPHQDYKSLENGDLLEILQEDEKEEKAFVWIADLLIKEKLEWTYEQLSVESDFYQELFQTASNNHYLNQSISSLYDHPSARKYLDELSDEEKSRIAGEAEKLLVNLLYKPN</sequence>
<evidence type="ECO:0000313" key="3">
    <source>
        <dbReference type="EMBL" id="TCJ04931.1"/>
    </source>
</evidence>
<dbReference type="InterPro" id="IPR041796">
    <property type="entry name" value="Mre11_N"/>
</dbReference>
<dbReference type="PANTHER" id="PTHR30337">
    <property type="entry name" value="COMPONENT OF ATP-DEPENDENT DSDNA EXONUCLEASE"/>
    <property type="match status" value="1"/>
</dbReference>
<feature type="domain" description="Calcineurin-like phosphoesterase" evidence="2">
    <location>
        <begin position="5"/>
        <end position="201"/>
    </location>
</feature>
<dbReference type="SUPFAM" id="SSF56300">
    <property type="entry name" value="Metallo-dependent phosphatases"/>
    <property type="match status" value="1"/>
</dbReference>
<dbReference type="Pfam" id="PF00149">
    <property type="entry name" value="Metallophos"/>
    <property type="match status" value="1"/>
</dbReference>
<dbReference type="InterPro" id="IPR029052">
    <property type="entry name" value="Metallo-depent_PP-like"/>
</dbReference>
<dbReference type="AlphaFoldDB" id="A0A4R1B3W2"/>
<dbReference type="EMBL" id="SJTH01000006">
    <property type="protein sequence ID" value="TCJ04931.1"/>
    <property type="molecule type" value="Genomic_DNA"/>
</dbReference>
<keyword evidence="3" id="KW-0269">Exonuclease</keyword>
<name>A0A4R1B3W2_9BACI</name>
<dbReference type="GO" id="GO:0004527">
    <property type="term" value="F:exonuclease activity"/>
    <property type="evidence" value="ECO:0007669"/>
    <property type="project" value="UniProtKB-KW"/>
</dbReference>
<dbReference type="PIRSF" id="PIRSF033091">
    <property type="entry name" value="Pesterase_YhaO"/>
    <property type="match status" value="1"/>
</dbReference>
<dbReference type="RefSeq" id="WP_131236461.1">
    <property type="nucleotide sequence ID" value="NZ_SJTH01000006.1"/>
</dbReference>
<dbReference type="Gene3D" id="3.60.21.10">
    <property type="match status" value="1"/>
</dbReference>
<organism evidence="3 4">
    <name type="scientific">Cytobacillus praedii</name>
    <dbReference type="NCBI Taxonomy" id="1742358"/>
    <lineage>
        <taxon>Bacteria</taxon>
        <taxon>Bacillati</taxon>
        <taxon>Bacillota</taxon>
        <taxon>Bacilli</taxon>
        <taxon>Bacillales</taxon>
        <taxon>Bacillaceae</taxon>
        <taxon>Cytobacillus</taxon>
    </lineage>
</organism>
<keyword evidence="1" id="KW-0378">Hydrolase</keyword>
<dbReference type="InterPro" id="IPR014576">
    <property type="entry name" value="Pesterase_YhaO"/>
</dbReference>
<evidence type="ECO:0000259" key="2">
    <source>
        <dbReference type="Pfam" id="PF00149"/>
    </source>
</evidence>
<gene>
    <name evidence="3" type="ORF">E0Y62_06835</name>
</gene>
<keyword evidence="4" id="KW-1185">Reference proteome</keyword>
<proteinExistence type="predicted"/>
<dbReference type="OrthoDB" id="9773856at2"/>
<comment type="caution">
    <text evidence="3">The sequence shown here is derived from an EMBL/GenBank/DDBJ whole genome shotgun (WGS) entry which is preliminary data.</text>
</comment>